<dbReference type="InterPro" id="IPR026057">
    <property type="entry name" value="TBL_C"/>
</dbReference>
<dbReference type="EMBL" id="JADCNM010000235">
    <property type="protein sequence ID" value="KAG0448970.1"/>
    <property type="molecule type" value="Genomic_DNA"/>
</dbReference>
<keyword evidence="3" id="KW-0812">Transmembrane</keyword>
<dbReference type="PANTHER" id="PTHR32285:SF22">
    <property type="entry name" value="PROTEIN TRICHOME BIREFRINGENCE"/>
    <property type="match status" value="1"/>
</dbReference>
<feature type="region of interest" description="Disordered" evidence="2">
    <location>
        <begin position="69"/>
        <end position="104"/>
    </location>
</feature>
<dbReference type="InterPro" id="IPR029962">
    <property type="entry name" value="TBL"/>
</dbReference>
<accession>A0A835P8H0</accession>
<comment type="similarity">
    <text evidence="1">Belongs to the PC-esterase family. TBL subfamily.</text>
</comment>
<evidence type="ECO:0000256" key="2">
    <source>
        <dbReference type="SAM" id="MobiDB-lite"/>
    </source>
</evidence>
<gene>
    <name evidence="5" type="ORF">HPP92_027556</name>
</gene>
<dbReference type="OrthoDB" id="630188at2759"/>
<feature type="region of interest" description="Disordered" evidence="2">
    <location>
        <begin position="293"/>
        <end position="315"/>
    </location>
</feature>
<sequence>MATYKELKKLWKNTRQGLLGFSLYKACGVVLTAFFLVSTFHYPLTKVVILLQPNPLLLSNASSSCTSASDIDTKAAPLSPSPPPTEVGKTPPREIDGGLKGRKRSGAEIGSCDLFDGRWVEDDESPLYELGRAPSWKRPSTAASRMAGRISTTPGSGGSPRPVPCPGRKLLEMLRGKRLAFVGDSLNRNMWESLACILRSSLKDKDGAYEITGRKEFKHANSYAYKFSEYNCTIEFFRSPFLVQEWEAMSSNGTRKESLRLDVMDRVSSIYKTADVIVFNTGHWWTHEKTPKAFSNGRRTSTRKATSGGKWNSGGGCEGEMLPIVDDKHLSRKEAHPSVYRFPAGKRLPGLVQDCSHWCLPGVPDAWNELMYALLRKRWGM</sequence>
<name>A0A835P8H0_VANPL</name>
<protein>
    <recommendedName>
        <fullName evidence="4">Trichome birefringence-like C-terminal domain-containing protein</fullName>
    </recommendedName>
</protein>
<dbReference type="Proteomes" id="UP000639772">
    <property type="component" value="Unassembled WGS sequence"/>
</dbReference>
<evidence type="ECO:0000313" key="6">
    <source>
        <dbReference type="Proteomes" id="UP000639772"/>
    </source>
</evidence>
<keyword evidence="3" id="KW-0472">Membrane</keyword>
<keyword evidence="3" id="KW-1133">Transmembrane helix</keyword>
<feature type="domain" description="Trichome birefringence-like C-terminal" evidence="4">
    <location>
        <begin position="167"/>
        <end position="292"/>
    </location>
</feature>
<evidence type="ECO:0000313" key="5">
    <source>
        <dbReference type="EMBL" id="KAG0448970.1"/>
    </source>
</evidence>
<reference evidence="5 6" key="1">
    <citation type="journal article" date="2020" name="Nat. Food">
        <title>A phased Vanilla planifolia genome enables genetic improvement of flavour and production.</title>
        <authorList>
            <person name="Hasing T."/>
            <person name="Tang H."/>
            <person name="Brym M."/>
            <person name="Khazi F."/>
            <person name="Huang T."/>
            <person name="Chambers A.H."/>
        </authorList>
    </citation>
    <scope>NUCLEOTIDE SEQUENCE [LARGE SCALE GENOMIC DNA]</scope>
    <source>
        <tissue evidence="5">Leaf</tissue>
    </source>
</reference>
<dbReference type="AlphaFoldDB" id="A0A835P8H0"/>
<comment type="caution">
    <text evidence="5">The sequence shown here is derived from an EMBL/GenBank/DDBJ whole genome shotgun (WGS) entry which is preliminary data.</text>
</comment>
<proteinExistence type="inferred from homology"/>
<dbReference type="PANTHER" id="PTHR32285">
    <property type="entry name" value="PROTEIN TRICHOME BIREFRINGENCE-LIKE 9-RELATED"/>
    <property type="match status" value="1"/>
</dbReference>
<evidence type="ECO:0000259" key="4">
    <source>
        <dbReference type="Pfam" id="PF13839"/>
    </source>
</evidence>
<dbReference type="GO" id="GO:0016413">
    <property type="term" value="F:O-acetyltransferase activity"/>
    <property type="evidence" value="ECO:0007669"/>
    <property type="project" value="InterPro"/>
</dbReference>
<feature type="domain" description="Trichome birefringence-like C-terminal" evidence="4">
    <location>
        <begin position="331"/>
        <end position="373"/>
    </location>
</feature>
<dbReference type="GO" id="GO:0005794">
    <property type="term" value="C:Golgi apparatus"/>
    <property type="evidence" value="ECO:0007669"/>
    <property type="project" value="TreeGrafter"/>
</dbReference>
<feature type="transmembrane region" description="Helical" evidence="3">
    <location>
        <begin position="21"/>
        <end position="44"/>
    </location>
</feature>
<evidence type="ECO:0000256" key="1">
    <source>
        <dbReference type="ARBA" id="ARBA00007727"/>
    </source>
</evidence>
<organism evidence="5 6">
    <name type="scientific">Vanilla planifolia</name>
    <name type="common">Vanilla</name>
    <dbReference type="NCBI Taxonomy" id="51239"/>
    <lineage>
        <taxon>Eukaryota</taxon>
        <taxon>Viridiplantae</taxon>
        <taxon>Streptophyta</taxon>
        <taxon>Embryophyta</taxon>
        <taxon>Tracheophyta</taxon>
        <taxon>Spermatophyta</taxon>
        <taxon>Magnoliopsida</taxon>
        <taxon>Liliopsida</taxon>
        <taxon>Asparagales</taxon>
        <taxon>Orchidaceae</taxon>
        <taxon>Vanilloideae</taxon>
        <taxon>Vanilleae</taxon>
        <taxon>Vanilla</taxon>
    </lineage>
</organism>
<dbReference type="Pfam" id="PF13839">
    <property type="entry name" value="PC-Esterase"/>
    <property type="match status" value="2"/>
</dbReference>
<evidence type="ECO:0000256" key="3">
    <source>
        <dbReference type="SAM" id="Phobius"/>
    </source>
</evidence>